<keyword evidence="3" id="KW-1185">Reference proteome</keyword>
<organism evidence="2 3">
    <name type="scientific">Nocardia aurantia</name>
    <dbReference type="NCBI Taxonomy" id="2585199"/>
    <lineage>
        <taxon>Bacteria</taxon>
        <taxon>Bacillati</taxon>
        <taxon>Actinomycetota</taxon>
        <taxon>Actinomycetes</taxon>
        <taxon>Mycobacteriales</taxon>
        <taxon>Nocardiaceae</taxon>
        <taxon>Nocardia</taxon>
    </lineage>
</organism>
<accession>A0A7K0E1N8</accession>
<sequence length="685" mass="74952">MRDAVGGVGRIDRQPGRAGLGDGPDGGHGVPRARNAHGHDVVRPDAAVDQQPRPAAGPFVEFPVGHRAVGAARRDPVRRRARGGGEQVRQQARAGHRTAGTLCQRGVFGPRQQWQVADRGVRGRHGGGEQPGEAIGQLGGGRRVEQVGGVPDGCGDPVGFACRAETFGECPLQIEFRDVDRYLTGGYRQAGQFEVGGGQRLHGQRHLEQRMPGPGPGRREHLHQSLEGHRGVGERREVRGAHPGQQRGEGFTAVHPRAQHERVDEHAHERIELRLTATGDRDADGDVVVAGQPGQQRRQRGVYQHEHRNTVCARAVGQIAVQPGGHGEGHAAAGVGEPIGPGACRRQVQFLGQSGESVTPEGDVARRERVRVGFVPEQRALPDAVVAILDRQGLPIRCLPGGTRGVRGGQIGRQRAEREAVRRNVMQDEGDDMIVVGEPDDPRTQRRLARHVEPDPGECGQRTGQFGGGDVAHGEIEVHLAGGEHVLPRALRRIREDGPQHLLPVDDVPQRGAQRVDVERASQPDGERQVVGRCGGVESVEEPDPLLRGRQRCPFDSLLRRQRWPGRRTGPGARVCGERGDGRRLEYGSHTHIDPQCGRQPGDDLGRDQGVAAQFEEVVVGADPCRTEQLREDLRDHGFGRCRRRPESAWFEHRRRQRLPVQLAGRAERELVQGEDRDRDHVLRK</sequence>
<feature type="compositionally biased region" description="Low complexity" evidence="1">
    <location>
        <begin position="286"/>
        <end position="296"/>
    </location>
</feature>
<dbReference type="Proteomes" id="UP000431401">
    <property type="component" value="Unassembled WGS sequence"/>
</dbReference>
<proteinExistence type="predicted"/>
<comment type="caution">
    <text evidence="2">The sequence shown here is derived from an EMBL/GenBank/DDBJ whole genome shotgun (WGS) entry which is preliminary data.</text>
</comment>
<reference evidence="2 3" key="1">
    <citation type="submission" date="2019-10" db="EMBL/GenBank/DDBJ databases">
        <title>Nocardia macrotermitis sp. nov. and Nocardia aurantia sp. nov., isolated from the gut of fungus growing-termite Macrotermes natalensis.</title>
        <authorList>
            <person name="Benndorf R."/>
            <person name="Schwitalla J."/>
            <person name="Martin K."/>
            <person name="De Beer W."/>
            <person name="Kaster A.-K."/>
            <person name="Vollmers J."/>
            <person name="Poulsen M."/>
            <person name="Beemelmanns C."/>
        </authorList>
    </citation>
    <scope>NUCLEOTIDE SEQUENCE [LARGE SCALE GENOMIC DNA]</scope>
    <source>
        <strain evidence="2 3">RB56</strain>
    </source>
</reference>
<evidence type="ECO:0000313" key="2">
    <source>
        <dbReference type="EMBL" id="MQY32003.1"/>
    </source>
</evidence>
<feature type="region of interest" description="Disordered" evidence="1">
    <location>
        <begin position="283"/>
        <end position="304"/>
    </location>
</feature>
<evidence type="ECO:0000313" key="3">
    <source>
        <dbReference type="Proteomes" id="UP000431401"/>
    </source>
</evidence>
<gene>
    <name evidence="2" type="ORF">NRB56_76170</name>
</gene>
<feature type="region of interest" description="Disordered" evidence="1">
    <location>
        <begin position="1"/>
        <end position="36"/>
    </location>
</feature>
<dbReference type="AntiFam" id="ANF00178">
    <property type="entry name" value="Shadow ORF (opposite dhbF)"/>
</dbReference>
<protein>
    <submittedName>
        <fullName evidence="2">Uncharacterized protein</fullName>
    </submittedName>
</protein>
<feature type="region of interest" description="Disordered" evidence="1">
    <location>
        <begin position="71"/>
        <end position="96"/>
    </location>
</feature>
<feature type="compositionally biased region" description="Gly residues" evidence="1">
    <location>
        <begin position="18"/>
        <end position="29"/>
    </location>
</feature>
<dbReference type="EMBL" id="WEGI01000030">
    <property type="protein sequence ID" value="MQY32003.1"/>
    <property type="molecule type" value="Genomic_DNA"/>
</dbReference>
<dbReference type="AlphaFoldDB" id="A0A7K0E1N8"/>
<evidence type="ECO:0000256" key="1">
    <source>
        <dbReference type="SAM" id="MobiDB-lite"/>
    </source>
</evidence>
<name>A0A7K0E1N8_9NOCA</name>